<keyword evidence="2" id="KW-0732">Signal</keyword>
<gene>
    <name evidence="3" type="ORF">GX576_13160</name>
</gene>
<evidence type="ECO:0000256" key="2">
    <source>
        <dbReference type="SAM" id="SignalP"/>
    </source>
</evidence>
<feature type="chain" id="PRO_5031066255" description="Secretion system X translation initiation factor" evidence="2">
    <location>
        <begin position="23"/>
        <end position="180"/>
    </location>
</feature>
<evidence type="ECO:0000256" key="1">
    <source>
        <dbReference type="SAM" id="MobiDB-lite"/>
    </source>
</evidence>
<feature type="region of interest" description="Disordered" evidence="1">
    <location>
        <begin position="33"/>
        <end position="57"/>
    </location>
</feature>
<evidence type="ECO:0000313" key="3">
    <source>
        <dbReference type="EMBL" id="NLF55321.1"/>
    </source>
</evidence>
<dbReference type="EMBL" id="JAAYYV010000365">
    <property type="protein sequence ID" value="NLF55321.1"/>
    <property type="molecule type" value="Genomic_DNA"/>
</dbReference>
<accession>A0A7X7LXP9</accession>
<feature type="signal peptide" evidence="2">
    <location>
        <begin position="1"/>
        <end position="22"/>
    </location>
</feature>
<organism evidence="3 4">
    <name type="scientific">Thauera phenolivorans</name>
    <dbReference type="NCBI Taxonomy" id="1792543"/>
    <lineage>
        <taxon>Bacteria</taxon>
        <taxon>Pseudomonadati</taxon>
        <taxon>Pseudomonadota</taxon>
        <taxon>Betaproteobacteria</taxon>
        <taxon>Rhodocyclales</taxon>
        <taxon>Zoogloeaceae</taxon>
        <taxon>Thauera</taxon>
    </lineage>
</organism>
<evidence type="ECO:0000313" key="4">
    <source>
        <dbReference type="Proteomes" id="UP000536534"/>
    </source>
</evidence>
<sequence>MKRRPATLLLALLATLAATWWASSLDEVAAPVAGPRAERPAPQPASQPVPRPASRAGAARATAAAGAELALFRDAWPASAAGILKPYSFRPEPGARAAFVAAAPVATLPPLPFRFVGALEDRGLRAVILMEGETVHIVRAGDRIGERYRIERTGPDALVFTYLPLRQRQVLDLSAHDSPH</sequence>
<dbReference type="AlphaFoldDB" id="A0A7X7LXP9"/>
<name>A0A7X7LXP9_9RHOO</name>
<comment type="caution">
    <text evidence="3">The sequence shown here is derived from an EMBL/GenBank/DDBJ whole genome shotgun (WGS) entry which is preliminary data.</text>
</comment>
<evidence type="ECO:0008006" key="5">
    <source>
        <dbReference type="Google" id="ProtNLM"/>
    </source>
</evidence>
<feature type="compositionally biased region" description="Pro residues" evidence="1">
    <location>
        <begin position="41"/>
        <end position="51"/>
    </location>
</feature>
<reference evidence="3 4" key="1">
    <citation type="journal article" date="2020" name="Biotechnol. Biofuels">
        <title>New insights from the biogas microbiome by comprehensive genome-resolved metagenomics of nearly 1600 species originating from multiple anaerobic digesters.</title>
        <authorList>
            <person name="Campanaro S."/>
            <person name="Treu L."/>
            <person name="Rodriguez-R L.M."/>
            <person name="Kovalovszki A."/>
            <person name="Ziels R.M."/>
            <person name="Maus I."/>
            <person name="Zhu X."/>
            <person name="Kougias P.G."/>
            <person name="Basile A."/>
            <person name="Luo G."/>
            <person name="Schluter A."/>
            <person name="Konstantinidis K.T."/>
            <person name="Angelidaki I."/>
        </authorList>
    </citation>
    <scope>NUCLEOTIDE SEQUENCE [LARGE SCALE GENOMIC DNA]</scope>
    <source>
        <strain evidence="3">AS06rmzACSIP_256</strain>
    </source>
</reference>
<protein>
    <recommendedName>
        <fullName evidence="5">Secretion system X translation initiation factor</fullName>
    </recommendedName>
</protein>
<dbReference type="Proteomes" id="UP000536534">
    <property type="component" value="Unassembled WGS sequence"/>
</dbReference>
<proteinExistence type="predicted"/>